<organism evidence="2">
    <name type="scientific">Rhizophora mucronata</name>
    <name type="common">Asiatic mangrove</name>
    <dbReference type="NCBI Taxonomy" id="61149"/>
    <lineage>
        <taxon>Eukaryota</taxon>
        <taxon>Viridiplantae</taxon>
        <taxon>Streptophyta</taxon>
        <taxon>Embryophyta</taxon>
        <taxon>Tracheophyta</taxon>
        <taxon>Spermatophyta</taxon>
        <taxon>Magnoliopsida</taxon>
        <taxon>eudicotyledons</taxon>
        <taxon>Gunneridae</taxon>
        <taxon>Pentapetalae</taxon>
        <taxon>rosids</taxon>
        <taxon>fabids</taxon>
        <taxon>Malpighiales</taxon>
        <taxon>Rhizophoraceae</taxon>
        <taxon>Rhizophora</taxon>
    </lineage>
</organism>
<protein>
    <submittedName>
        <fullName evidence="2">Uncharacterized protein</fullName>
    </submittedName>
</protein>
<evidence type="ECO:0000313" key="2">
    <source>
        <dbReference type="EMBL" id="MBX42081.1"/>
    </source>
</evidence>
<keyword evidence="1" id="KW-0812">Transmembrane</keyword>
<name>A0A2P2NHV6_RHIMU</name>
<accession>A0A2P2NHV6</accession>
<dbReference type="EMBL" id="GGEC01061597">
    <property type="protein sequence ID" value="MBX42081.1"/>
    <property type="molecule type" value="Transcribed_RNA"/>
</dbReference>
<keyword evidence="1" id="KW-0472">Membrane</keyword>
<sequence>MHGVYLLILDTITIILLIFCYHLIIIFSSFISVLHETSDT</sequence>
<evidence type="ECO:0000256" key="1">
    <source>
        <dbReference type="SAM" id="Phobius"/>
    </source>
</evidence>
<dbReference type="AlphaFoldDB" id="A0A2P2NHV6"/>
<proteinExistence type="predicted"/>
<reference evidence="2" key="1">
    <citation type="submission" date="2018-02" db="EMBL/GenBank/DDBJ databases">
        <title>Rhizophora mucronata_Transcriptome.</title>
        <authorList>
            <person name="Meera S.P."/>
            <person name="Sreeshan A."/>
            <person name="Augustine A."/>
        </authorList>
    </citation>
    <scope>NUCLEOTIDE SEQUENCE</scope>
    <source>
        <tissue evidence="2">Leaf</tissue>
    </source>
</reference>
<keyword evidence="1" id="KW-1133">Transmembrane helix</keyword>
<feature type="transmembrane region" description="Helical" evidence="1">
    <location>
        <begin position="12"/>
        <end position="34"/>
    </location>
</feature>